<dbReference type="Gene3D" id="1.10.260.40">
    <property type="entry name" value="lambda repressor-like DNA-binding domains"/>
    <property type="match status" value="1"/>
</dbReference>
<dbReference type="Pfam" id="PF13560">
    <property type="entry name" value="HTH_31"/>
    <property type="match status" value="1"/>
</dbReference>
<dbReference type="SUPFAM" id="SSF47413">
    <property type="entry name" value="lambda repressor-like DNA-binding domains"/>
    <property type="match status" value="1"/>
</dbReference>
<dbReference type="InterPro" id="IPR002477">
    <property type="entry name" value="Peptidoglycan-bd-like"/>
</dbReference>
<evidence type="ECO:0000313" key="5">
    <source>
        <dbReference type="Proteomes" id="UP001611397"/>
    </source>
</evidence>
<sequence>MRWKALPPSLDDNGRRFVSTLRQLKDHSGLTLKALQAKTYFSASSWARYLNGTAFPPVAAVEALARIADEDVGPLLALRDTAEKTWKTAEEGTSAVGHQTERATNGPGTGSPRIRVAALSLAGGTVLFSAVLSVALVLDTHRPAPGSAGGSGSGAGKYECHYTRHGDLLFAGNSTTSSRQVMLNSTGPDAAEVQCLLLRHELSPGDVDGYFGPRTQTQVERLQEQGHIPADGVVGEDTWRLLRHAR</sequence>
<keyword evidence="2" id="KW-0472">Membrane</keyword>
<dbReference type="RefSeq" id="WP_159061738.1">
    <property type="nucleotide sequence ID" value="NZ_JBIRUT010000019.1"/>
</dbReference>
<dbReference type="InterPro" id="IPR036366">
    <property type="entry name" value="PGBDSf"/>
</dbReference>
<protein>
    <submittedName>
        <fullName evidence="4">Peptidoglycan-binding protein</fullName>
    </submittedName>
</protein>
<keyword evidence="2" id="KW-0812">Transmembrane</keyword>
<dbReference type="Proteomes" id="UP001611397">
    <property type="component" value="Unassembled WGS sequence"/>
</dbReference>
<proteinExistence type="predicted"/>
<dbReference type="SUPFAM" id="SSF47090">
    <property type="entry name" value="PGBD-like"/>
    <property type="match status" value="1"/>
</dbReference>
<organism evidence="4 5">
    <name type="scientific">Streptomyces olivaceoviridis</name>
    <name type="common">Streptomyces corchorusii</name>
    <dbReference type="NCBI Taxonomy" id="1921"/>
    <lineage>
        <taxon>Bacteria</taxon>
        <taxon>Bacillati</taxon>
        <taxon>Actinomycetota</taxon>
        <taxon>Actinomycetes</taxon>
        <taxon>Kitasatosporales</taxon>
        <taxon>Streptomycetaceae</taxon>
        <taxon>Streptomyces</taxon>
    </lineage>
</organism>
<reference evidence="4 5" key="1">
    <citation type="submission" date="2024-10" db="EMBL/GenBank/DDBJ databases">
        <title>The Natural Products Discovery Center: Release of the First 8490 Sequenced Strains for Exploring Actinobacteria Biosynthetic Diversity.</title>
        <authorList>
            <person name="Kalkreuter E."/>
            <person name="Kautsar S.A."/>
            <person name="Yang D."/>
            <person name="Bader C.D."/>
            <person name="Teijaro C.N."/>
            <person name="Fluegel L."/>
            <person name="Davis C.M."/>
            <person name="Simpson J.R."/>
            <person name="Lauterbach L."/>
            <person name="Steele A.D."/>
            <person name="Gui C."/>
            <person name="Meng S."/>
            <person name="Li G."/>
            <person name="Viehrig K."/>
            <person name="Ye F."/>
            <person name="Su P."/>
            <person name="Kiefer A.F."/>
            <person name="Nichols A."/>
            <person name="Cepeda A.J."/>
            <person name="Yan W."/>
            <person name="Fan B."/>
            <person name="Jiang Y."/>
            <person name="Adhikari A."/>
            <person name="Zheng C.-J."/>
            <person name="Schuster L."/>
            <person name="Cowan T.M."/>
            <person name="Smanski M.J."/>
            <person name="Chevrette M.G."/>
            <person name="De Carvalho L.P.S."/>
            <person name="Shen B."/>
        </authorList>
    </citation>
    <scope>NUCLEOTIDE SEQUENCE [LARGE SCALE GENOMIC DNA]</scope>
    <source>
        <strain evidence="4 5">NPDC020295</strain>
    </source>
</reference>
<dbReference type="CDD" id="cd00093">
    <property type="entry name" value="HTH_XRE"/>
    <property type="match status" value="1"/>
</dbReference>
<feature type="transmembrane region" description="Helical" evidence="2">
    <location>
        <begin position="116"/>
        <end position="138"/>
    </location>
</feature>
<evidence type="ECO:0000313" key="4">
    <source>
        <dbReference type="EMBL" id="MFI2160449.1"/>
    </source>
</evidence>
<keyword evidence="2" id="KW-1133">Transmembrane helix</keyword>
<dbReference type="InterPro" id="IPR001387">
    <property type="entry name" value="Cro/C1-type_HTH"/>
</dbReference>
<comment type="caution">
    <text evidence="4">The sequence shown here is derived from an EMBL/GenBank/DDBJ whole genome shotgun (WGS) entry which is preliminary data.</text>
</comment>
<evidence type="ECO:0000256" key="1">
    <source>
        <dbReference type="SAM" id="MobiDB-lite"/>
    </source>
</evidence>
<dbReference type="Pfam" id="PF01471">
    <property type="entry name" value="PG_binding_1"/>
    <property type="match status" value="1"/>
</dbReference>
<feature type="region of interest" description="Disordered" evidence="1">
    <location>
        <begin position="87"/>
        <end position="110"/>
    </location>
</feature>
<evidence type="ECO:0000256" key="2">
    <source>
        <dbReference type="SAM" id="Phobius"/>
    </source>
</evidence>
<dbReference type="InterPro" id="IPR010982">
    <property type="entry name" value="Lambda_DNA-bd_dom_sf"/>
</dbReference>
<accession>A0ABW7VGE4</accession>
<dbReference type="Gene3D" id="1.10.101.10">
    <property type="entry name" value="PGBD-like superfamily/PGBD"/>
    <property type="match status" value="1"/>
</dbReference>
<gene>
    <name evidence="4" type="ORF">ACH49L_32975</name>
</gene>
<keyword evidence="5" id="KW-1185">Reference proteome</keyword>
<dbReference type="InterPro" id="IPR036365">
    <property type="entry name" value="PGBD-like_sf"/>
</dbReference>
<feature type="domain" description="Peptidoglycan binding-like" evidence="3">
    <location>
        <begin position="186"/>
        <end position="242"/>
    </location>
</feature>
<name>A0ABW7VGE4_STROI</name>
<dbReference type="EMBL" id="JBIRWM010000019">
    <property type="protein sequence ID" value="MFI2160449.1"/>
    <property type="molecule type" value="Genomic_DNA"/>
</dbReference>
<evidence type="ECO:0000259" key="3">
    <source>
        <dbReference type="Pfam" id="PF01471"/>
    </source>
</evidence>